<dbReference type="InterPro" id="IPR018228">
    <property type="entry name" value="DNase_TatD-rel_CS"/>
</dbReference>
<feature type="non-terminal residue" evidence="1">
    <location>
        <position position="51"/>
    </location>
</feature>
<dbReference type="GO" id="GO:0016787">
    <property type="term" value="F:hydrolase activity"/>
    <property type="evidence" value="ECO:0007669"/>
    <property type="project" value="UniProtKB-KW"/>
</dbReference>
<dbReference type="EMBL" id="AUZX01001801">
    <property type="protein sequence ID" value="EQD78111.1"/>
    <property type="molecule type" value="Genomic_DNA"/>
</dbReference>
<protein>
    <submittedName>
        <fullName evidence="1">Deoxyribonuclease, TatD-related protein</fullName>
        <ecNumber evidence="1">3.1.21.-</ecNumber>
    </submittedName>
</protein>
<accession>T1BYC6</accession>
<reference evidence="1" key="2">
    <citation type="journal article" date="2014" name="ISME J.">
        <title>Microbial stratification in low pH oxic and suboxic macroscopic growths along an acid mine drainage.</title>
        <authorList>
            <person name="Mendez-Garcia C."/>
            <person name="Mesa V."/>
            <person name="Sprenger R.R."/>
            <person name="Richter M."/>
            <person name="Diez M.S."/>
            <person name="Solano J."/>
            <person name="Bargiela R."/>
            <person name="Golyshina O.V."/>
            <person name="Manteca A."/>
            <person name="Ramos J.L."/>
            <person name="Gallego J.R."/>
            <person name="Llorente I."/>
            <person name="Martins Dos Santos V.A."/>
            <person name="Jensen O.N."/>
            <person name="Pelaez A.I."/>
            <person name="Sanchez J."/>
            <person name="Ferrer M."/>
        </authorList>
    </citation>
    <scope>NUCLEOTIDE SEQUENCE</scope>
</reference>
<dbReference type="AlphaFoldDB" id="T1BYC6"/>
<organism evidence="1">
    <name type="scientific">mine drainage metagenome</name>
    <dbReference type="NCBI Taxonomy" id="410659"/>
    <lineage>
        <taxon>unclassified sequences</taxon>
        <taxon>metagenomes</taxon>
        <taxon>ecological metagenomes</taxon>
    </lineage>
</organism>
<keyword evidence="1" id="KW-0378">Hydrolase</keyword>
<comment type="caution">
    <text evidence="1">The sequence shown here is derived from an EMBL/GenBank/DDBJ whole genome shotgun (WGS) entry which is preliminary data.</text>
</comment>
<dbReference type="EC" id="3.1.21.-" evidence="1"/>
<gene>
    <name evidence="1" type="ORF">B1A_02421</name>
</gene>
<proteinExistence type="predicted"/>
<reference evidence="1" key="1">
    <citation type="submission" date="2013-08" db="EMBL/GenBank/DDBJ databases">
        <authorList>
            <person name="Mendez C."/>
            <person name="Richter M."/>
            <person name="Ferrer M."/>
            <person name="Sanchez J."/>
        </authorList>
    </citation>
    <scope>NUCLEOTIDE SEQUENCE</scope>
</reference>
<name>T1BYC6_9ZZZZ</name>
<dbReference type="PROSITE" id="PS01137">
    <property type="entry name" value="TATD_1"/>
    <property type="match status" value="1"/>
</dbReference>
<evidence type="ECO:0000313" key="1">
    <source>
        <dbReference type="EMBL" id="EQD78111.1"/>
    </source>
</evidence>
<sequence length="51" mass="5634">MTNATAFSFIDSHAHLNLLPEGYESDKTLLRAMDLGLEALVNVGTDIERSR</sequence>